<dbReference type="EC" id="3.4.24.-" evidence="3"/>
<dbReference type="Gene3D" id="2.70.70.10">
    <property type="entry name" value="Glucose Permease (Domain IIA)"/>
    <property type="match status" value="1"/>
</dbReference>
<protein>
    <submittedName>
        <fullName evidence="3">M23 family metallopeptidase</fullName>
        <ecNumber evidence="3">3.4.24.-</ecNumber>
    </submittedName>
</protein>
<evidence type="ECO:0000313" key="3">
    <source>
        <dbReference type="EMBL" id="MFD1530251.1"/>
    </source>
</evidence>
<dbReference type="InterPro" id="IPR050570">
    <property type="entry name" value="Cell_wall_metabolism_enzyme"/>
</dbReference>
<dbReference type="SUPFAM" id="SSF51261">
    <property type="entry name" value="Duplicated hybrid motif"/>
    <property type="match status" value="1"/>
</dbReference>
<name>A0ABW4FK80_9PSEU</name>
<gene>
    <name evidence="3" type="ORF">ACFSCY_12435</name>
</gene>
<dbReference type="RefSeq" id="WP_343977140.1">
    <property type="nucleotide sequence ID" value="NZ_BAAAJG010000008.1"/>
</dbReference>
<accession>A0ABW4FK80</accession>
<comment type="caution">
    <text evidence="3">The sequence shown here is derived from an EMBL/GenBank/DDBJ whole genome shotgun (WGS) entry which is preliminary data.</text>
</comment>
<dbReference type="Proteomes" id="UP001597145">
    <property type="component" value="Unassembled WGS sequence"/>
</dbReference>
<feature type="signal peptide" evidence="1">
    <location>
        <begin position="1"/>
        <end position="29"/>
    </location>
</feature>
<evidence type="ECO:0000256" key="1">
    <source>
        <dbReference type="SAM" id="SignalP"/>
    </source>
</evidence>
<dbReference type="GO" id="GO:0016787">
    <property type="term" value="F:hydrolase activity"/>
    <property type="evidence" value="ECO:0007669"/>
    <property type="project" value="UniProtKB-KW"/>
</dbReference>
<keyword evidence="3" id="KW-0378">Hydrolase</keyword>
<keyword evidence="1" id="KW-0732">Signal</keyword>
<dbReference type="CDD" id="cd12797">
    <property type="entry name" value="M23_peptidase"/>
    <property type="match status" value="1"/>
</dbReference>
<feature type="chain" id="PRO_5047148017" evidence="1">
    <location>
        <begin position="30"/>
        <end position="193"/>
    </location>
</feature>
<sequence>MTITRTLSRAVATAAVPATMIFLPPPALADGGYATHQSQSSCNYSEDQENCADNTGNGDAAQHVRGVAKLPVVGRITSPFGPRWGRFHYGIDIAARKGTPILAVSGGKVVESGPAAGFGMWVVLRHWDGTTSVYGHINRSFVDAGDSVSAGEKIAEVGSRGNSTGPHLHLEIWDEDGTKVDPARWLRRNGVKI</sequence>
<organism evidence="3 4">
    <name type="scientific">Pseudonocardia aurantiaca</name>
    <dbReference type="NCBI Taxonomy" id="75290"/>
    <lineage>
        <taxon>Bacteria</taxon>
        <taxon>Bacillati</taxon>
        <taxon>Actinomycetota</taxon>
        <taxon>Actinomycetes</taxon>
        <taxon>Pseudonocardiales</taxon>
        <taxon>Pseudonocardiaceae</taxon>
        <taxon>Pseudonocardia</taxon>
    </lineage>
</organism>
<reference evidence="4" key="1">
    <citation type="journal article" date="2019" name="Int. J. Syst. Evol. Microbiol.">
        <title>The Global Catalogue of Microorganisms (GCM) 10K type strain sequencing project: providing services to taxonomists for standard genome sequencing and annotation.</title>
        <authorList>
            <consortium name="The Broad Institute Genomics Platform"/>
            <consortium name="The Broad Institute Genome Sequencing Center for Infectious Disease"/>
            <person name="Wu L."/>
            <person name="Ma J."/>
        </authorList>
    </citation>
    <scope>NUCLEOTIDE SEQUENCE [LARGE SCALE GENOMIC DNA]</scope>
    <source>
        <strain evidence="4">JCM 12165</strain>
    </source>
</reference>
<dbReference type="EMBL" id="JBHUCP010000007">
    <property type="protein sequence ID" value="MFD1530251.1"/>
    <property type="molecule type" value="Genomic_DNA"/>
</dbReference>
<dbReference type="InterPro" id="IPR016047">
    <property type="entry name" value="M23ase_b-sheet_dom"/>
</dbReference>
<dbReference type="Pfam" id="PF01551">
    <property type="entry name" value="Peptidase_M23"/>
    <property type="match status" value="1"/>
</dbReference>
<dbReference type="PANTHER" id="PTHR21666:SF270">
    <property type="entry name" value="MUREIN HYDROLASE ACTIVATOR ENVC"/>
    <property type="match status" value="1"/>
</dbReference>
<dbReference type="PANTHER" id="PTHR21666">
    <property type="entry name" value="PEPTIDASE-RELATED"/>
    <property type="match status" value="1"/>
</dbReference>
<keyword evidence="4" id="KW-1185">Reference proteome</keyword>
<evidence type="ECO:0000313" key="4">
    <source>
        <dbReference type="Proteomes" id="UP001597145"/>
    </source>
</evidence>
<dbReference type="InterPro" id="IPR011055">
    <property type="entry name" value="Dup_hybrid_motif"/>
</dbReference>
<feature type="domain" description="M23ase beta-sheet core" evidence="2">
    <location>
        <begin position="86"/>
        <end position="182"/>
    </location>
</feature>
<evidence type="ECO:0000259" key="2">
    <source>
        <dbReference type="Pfam" id="PF01551"/>
    </source>
</evidence>
<proteinExistence type="predicted"/>